<feature type="domain" description="Fumarylacetoacetase-like C-terminal" evidence="2">
    <location>
        <begin position="27"/>
        <end position="226"/>
    </location>
</feature>
<dbReference type="Gene3D" id="3.90.850.10">
    <property type="entry name" value="Fumarylacetoacetase-like, C-terminal domain"/>
    <property type="match status" value="1"/>
</dbReference>
<keyword evidence="1" id="KW-0479">Metal-binding</keyword>
<evidence type="ECO:0000313" key="3">
    <source>
        <dbReference type="EMBL" id="MVW60677.1"/>
    </source>
</evidence>
<dbReference type="InterPro" id="IPR011234">
    <property type="entry name" value="Fumarylacetoacetase-like_C"/>
</dbReference>
<reference evidence="3 4" key="1">
    <citation type="submission" date="2019-12" db="EMBL/GenBank/DDBJ databases">
        <authorList>
            <person name="Li C."/>
            <person name="Zhao J."/>
        </authorList>
    </citation>
    <scope>NUCLEOTIDE SEQUENCE [LARGE SCALE GENOMIC DNA]</scope>
    <source>
        <strain evidence="3 4">NEAU-DD11</strain>
    </source>
</reference>
<accession>A0A7X3K7N7</accession>
<dbReference type="InterPro" id="IPR036663">
    <property type="entry name" value="Fumarylacetoacetase_C_sf"/>
</dbReference>
<dbReference type="EMBL" id="WSES01000003">
    <property type="protein sequence ID" value="MVW60677.1"/>
    <property type="molecule type" value="Genomic_DNA"/>
</dbReference>
<evidence type="ECO:0000313" key="4">
    <source>
        <dbReference type="Proteomes" id="UP000443353"/>
    </source>
</evidence>
<evidence type="ECO:0000259" key="2">
    <source>
        <dbReference type="Pfam" id="PF01557"/>
    </source>
</evidence>
<dbReference type="Proteomes" id="UP000443353">
    <property type="component" value="Unassembled WGS sequence"/>
</dbReference>
<dbReference type="PANTHER" id="PTHR11820">
    <property type="entry name" value="ACYLPYRUVASE"/>
    <property type="match status" value="1"/>
</dbReference>
<sequence>MINILMNFREGDNLMQFIRDSVAPTATVYGVVLNDSASVRALGDLDAAPYKGAPRAPVLYIKPRGTRVGDGATVRLPQGATEVEVGATIGLVMGRAAARLAPADALDHVAGVVLAADLSLPHASYYRPAIREKCFDGALPVADVLPICDLTRLELGIDIDGAVVDGWSLSTLLRDPARLLADVTAFMTLRAGDVLLVGVRYDAPRAGIGSRVRVSASGLGSLAFTIEGDAR</sequence>
<gene>
    <name evidence="3" type="ORF">GPY61_12130</name>
</gene>
<keyword evidence="4" id="KW-1185">Reference proteome</keyword>
<comment type="caution">
    <text evidence="3">The sequence shown here is derived from an EMBL/GenBank/DDBJ whole genome shotgun (WGS) entry which is preliminary data.</text>
</comment>
<dbReference type="SUPFAM" id="SSF56529">
    <property type="entry name" value="FAH"/>
    <property type="match status" value="1"/>
</dbReference>
<protein>
    <recommendedName>
        <fullName evidence="2">Fumarylacetoacetase-like C-terminal domain-containing protein</fullName>
    </recommendedName>
</protein>
<name>A0A7X3K7N7_9BURK</name>
<organism evidence="3 4">
    <name type="scientific">Massilia cellulosiltytica</name>
    <dbReference type="NCBI Taxonomy" id="2683234"/>
    <lineage>
        <taxon>Bacteria</taxon>
        <taxon>Pseudomonadati</taxon>
        <taxon>Pseudomonadota</taxon>
        <taxon>Betaproteobacteria</taxon>
        <taxon>Burkholderiales</taxon>
        <taxon>Oxalobacteraceae</taxon>
        <taxon>Telluria group</taxon>
        <taxon>Massilia</taxon>
    </lineage>
</organism>
<proteinExistence type="predicted"/>
<dbReference type="PANTHER" id="PTHR11820:SF114">
    <property type="entry name" value="4-HYDROXYPHENYLACETATE CATABOLISM PROTEIN"/>
    <property type="match status" value="1"/>
</dbReference>
<evidence type="ECO:0000256" key="1">
    <source>
        <dbReference type="ARBA" id="ARBA00022723"/>
    </source>
</evidence>
<dbReference type="GO" id="GO:0046872">
    <property type="term" value="F:metal ion binding"/>
    <property type="evidence" value="ECO:0007669"/>
    <property type="project" value="UniProtKB-KW"/>
</dbReference>
<dbReference type="AlphaFoldDB" id="A0A7X3K7N7"/>
<dbReference type="Pfam" id="PF01557">
    <property type="entry name" value="FAA_hydrolase"/>
    <property type="match status" value="1"/>
</dbReference>
<dbReference type="GO" id="GO:0003824">
    <property type="term" value="F:catalytic activity"/>
    <property type="evidence" value="ECO:0007669"/>
    <property type="project" value="InterPro"/>
</dbReference>